<protein>
    <recommendedName>
        <fullName evidence="3">CHAP domain-containing protein</fullName>
    </recommendedName>
</protein>
<evidence type="ECO:0000313" key="1">
    <source>
        <dbReference type="EMBL" id="AXY73753.1"/>
    </source>
</evidence>
<dbReference type="OrthoDB" id="9787225at2"/>
<evidence type="ECO:0000313" key="2">
    <source>
        <dbReference type="Proteomes" id="UP000263900"/>
    </source>
</evidence>
<dbReference type="KEGG" id="pseg:D3H65_07080"/>
<reference evidence="1 2" key="1">
    <citation type="submission" date="2018-09" db="EMBL/GenBank/DDBJ databases">
        <title>Genome sequencing of strain 6GH32-13.</title>
        <authorList>
            <person name="Weon H.-Y."/>
            <person name="Heo J."/>
            <person name="Kwon S.-W."/>
        </authorList>
    </citation>
    <scope>NUCLEOTIDE SEQUENCE [LARGE SCALE GENOMIC DNA]</scope>
    <source>
        <strain evidence="1 2">5GH32-13</strain>
    </source>
</reference>
<gene>
    <name evidence="1" type="ORF">D3H65_07080</name>
</gene>
<organism evidence="1 2">
    <name type="scientific">Paraflavitalea soli</name>
    <dbReference type="NCBI Taxonomy" id="2315862"/>
    <lineage>
        <taxon>Bacteria</taxon>
        <taxon>Pseudomonadati</taxon>
        <taxon>Bacteroidota</taxon>
        <taxon>Chitinophagia</taxon>
        <taxon>Chitinophagales</taxon>
        <taxon>Chitinophagaceae</taxon>
        <taxon>Paraflavitalea</taxon>
    </lineage>
</organism>
<evidence type="ECO:0008006" key="3">
    <source>
        <dbReference type="Google" id="ProtNLM"/>
    </source>
</evidence>
<sequence>MAWSDLIATCGTQQTMQRAKSALKHNTIYKLGKGGFDPTKPMTLQCDCSGFIAWAIGIPRELPPKSNKWLSTDQYWAGGKPVKAGLFTQKDLASEATIGDLLVYPDSGGHQGHISVISAIKNSKPSLIIHCSSGNFKNFGDAIRETDPSIFLAGNHKTRLMRINYDLFKNMVK</sequence>
<dbReference type="RefSeq" id="WP_119049588.1">
    <property type="nucleotide sequence ID" value="NZ_CP032157.1"/>
</dbReference>
<keyword evidence="2" id="KW-1185">Reference proteome</keyword>
<proteinExistence type="predicted"/>
<accession>A0A3B7MKC9</accession>
<name>A0A3B7MKC9_9BACT</name>
<dbReference type="Proteomes" id="UP000263900">
    <property type="component" value="Chromosome"/>
</dbReference>
<dbReference type="AlphaFoldDB" id="A0A3B7MKC9"/>
<dbReference type="Gene3D" id="3.90.1720.10">
    <property type="entry name" value="endopeptidase domain like (from Nostoc punctiforme)"/>
    <property type="match status" value="1"/>
</dbReference>
<dbReference type="EMBL" id="CP032157">
    <property type="protein sequence ID" value="AXY73753.1"/>
    <property type="molecule type" value="Genomic_DNA"/>
</dbReference>